<gene>
    <name evidence="2" type="ORF">AVDCRST_MAG94-6989</name>
</gene>
<dbReference type="InterPro" id="IPR047655">
    <property type="entry name" value="Transpos_IS630-like"/>
</dbReference>
<dbReference type="PANTHER" id="PTHR46564:SF1">
    <property type="entry name" value="TRANSPOSASE"/>
    <property type="match status" value="1"/>
</dbReference>
<dbReference type="GO" id="GO:0003676">
    <property type="term" value="F:nucleic acid binding"/>
    <property type="evidence" value="ECO:0007669"/>
    <property type="project" value="InterPro"/>
</dbReference>
<protein>
    <submittedName>
        <fullName evidence="2">Mobile element protein</fullName>
    </submittedName>
</protein>
<sequence>MQLQAYLAEQLVYVDEAGVDDTEDYAYGWCAQAERFEALKLGHRTQRISMIAAWCHRQVVAPMTFTGYCDTALVETWVQQCLVGQLTPGQVVVMDNASFHKSTLIRELIEQAGCTLLFLPPYSPDLNKIEKFWARLKHYLRKTGKQFQNLWDAVDNAFRQLS</sequence>
<dbReference type="Gene3D" id="3.30.420.10">
    <property type="entry name" value="Ribonuclease H-like superfamily/Ribonuclease H"/>
    <property type="match status" value="1"/>
</dbReference>
<evidence type="ECO:0000313" key="2">
    <source>
        <dbReference type="EMBL" id="CAA9420981.1"/>
    </source>
</evidence>
<feature type="domain" description="Tc1-like transposase DDE" evidence="1">
    <location>
        <begin position="10"/>
        <end position="148"/>
    </location>
</feature>
<proteinExistence type="predicted"/>
<dbReference type="InterPro" id="IPR036397">
    <property type="entry name" value="RNaseH_sf"/>
</dbReference>
<accession>A0A6J4PT30</accession>
<dbReference type="EMBL" id="CADCTY010002404">
    <property type="protein sequence ID" value="CAA9420981.1"/>
    <property type="molecule type" value="Genomic_DNA"/>
</dbReference>
<dbReference type="Pfam" id="PF13358">
    <property type="entry name" value="DDE_3"/>
    <property type="match status" value="1"/>
</dbReference>
<dbReference type="PANTHER" id="PTHR46564">
    <property type="entry name" value="TRANSPOSASE"/>
    <property type="match status" value="1"/>
</dbReference>
<dbReference type="NCBIfam" id="NF033545">
    <property type="entry name" value="transpos_IS630"/>
    <property type="match status" value="1"/>
</dbReference>
<dbReference type="SUPFAM" id="SSF53098">
    <property type="entry name" value="Ribonuclease H-like"/>
    <property type="match status" value="1"/>
</dbReference>
<dbReference type="InterPro" id="IPR038717">
    <property type="entry name" value="Tc1-like_DDE_dom"/>
</dbReference>
<name>A0A6J4PT30_9CYAN</name>
<dbReference type="InterPro" id="IPR012337">
    <property type="entry name" value="RNaseH-like_sf"/>
</dbReference>
<dbReference type="AlphaFoldDB" id="A0A6J4PT30"/>
<evidence type="ECO:0000259" key="1">
    <source>
        <dbReference type="Pfam" id="PF13358"/>
    </source>
</evidence>
<reference evidence="2" key="1">
    <citation type="submission" date="2020-02" db="EMBL/GenBank/DDBJ databases">
        <authorList>
            <person name="Meier V. D."/>
        </authorList>
    </citation>
    <scope>NUCLEOTIDE SEQUENCE</scope>
    <source>
        <strain evidence="2">AVDCRST_MAG94</strain>
    </source>
</reference>
<organism evidence="2">
    <name type="scientific">uncultured Leptolyngbya sp</name>
    <dbReference type="NCBI Taxonomy" id="332963"/>
    <lineage>
        <taxon>Bacteria</taxon>
        <taxon>Bacillati</taxon>
        <taxon>Cyanobacteriota</taxon>
        <taxon>Cyanophyceae</taxon>
        <taxon>Leptolyngbyales</taxon>
        <taxon>Leptolyngbyaceae</taxon>
        <taxon>Leptolyngbya group</taxon>
        <taxon>Leptolyngbya</taxon>
        <taxon>environmental samples</taxon>
    </lineage>
</organism>